<name>D2SMI9_TIGJA</name>
<dbReference type="PROSITE" id="PS51233">
    <property type="entry name" value="VWFD"/>
    <property type="match status" value="1"/>
</dbReference>
<accession>D2SMI9</accession>
<dbReference type="SMART" id="SM00638">
    <property type="entry name" value="LPD_N"/>
    <property type="match status" value="1"/>
</dbReference>
<feature type="region of interest" description="Disordered" evidence="6">
    <location>
        <begin position="1320"/>
        <end position="1348"/>
    </location>
</feature>
<keyword evidence="1 7" id="KW-0732">Signal</keyword>
<dbReference type="PANTHER" id="PTHR23345">
    <property type="entry name" value="VITELLOGENIN-RELATED"/>
    <property type="match status" value="1"/>
</dbReference>
<keyword evidence="2" id="KW-0758">Storage protein</keyword>
<feature type="signal peptide" evidence="7">
    <location>
        <begin position="1"/>
        <end position="15"/>
    </location>
</feature>
<dbReference type="SUPFAM" id="SSF56968">
    <property type="entry name" value="Lipovitellin-phosvitin complex, beta-sheet shell regions"/>
    <property type="match status" value="2"/>
</dbReference>
<dbReference type="SUPFAM" id="SSF48431">
    <property type="entry name" value="Lipovitellin-phosvitin complex, superhelical domain"/>
    <property type="match status" value="1"/>
</dbReference>
<sequence length="1800" mass="205152">MKLVAILCLVGLAAASSRGGLGSEGSIFDWESGKTYVFKYNSRQLTGFPGLATEYSGLGLESQIYLSVESPTKFSLYVKEARYVRVSHKLQSQGSEKDTNWRNLELPEYTPVPSEYAHYLEIPTNFEFERRTGEFKSLVVSGDEPEWCINFKKALVALIQTKIQDSQSAVESNKIESGKNTETFWKIKEESIDGVCEVMYQLNEIPPYMIKDLPKLSETGHHHEALEKVCKGVNQFFELVKTKDVSSCEKRSSFSYYKPGYFRCPTGNCDGMWSRSSITRYIACGSVSNMKVVSIFNEGELYQNLLAINTEKVLTGTKQTLKLVKVEDHSEIKRPNNPKTLKSLLYTYKVQDRLISNGEETGESQQMQQELTNQESQKWAAAYKTLPRNMLLTGTQDEDRKVPIDKIKEQIKHLLKELVEKDLVSHKDIAEKQITMKALNIARGFSLLTTKDMETVYEHIKSERADEYKKQTLRNVFFDTLIMCGTENSVLVVKKYIMSGEIPPVQAATILMSLPHYLVTPTHKVMEELYELVTSSKIKEHARIYNHAIMSYTVLLEKACVADNRKTSYPTFVFGEFCHPESDLVVNKWIPFLQRELRESSSTEKKNIVITSLGLLSHRNVIPVLVPVIERSTEGASNLNRFLAIYSLAHAGRRNPELTIPIVFSVYSNRAESTEIRVAAFNTLLKLNPPMAVLHKIAAYTWSEKDMEVLKVVYTAFFSLKEQREFEPLMTSSMSLQRKAAVVFPLMKPVEGVFPSSGTVYSSDYLKDLNIGFQGVSSWTSTKDSIIPTEVYTKMVYLMDRYTFTPIEIGVRMKGLENVAEELVKLITSRSARVNRGVEGAYDQIRESLGAEWRQVIEKLRIKAREGTGVESLVYVNLMENAPIFMSLESSSSEMIREKIVRFLENPSLLREKLGGENEINYQRVFDLAPSEFMIPSDMGFPILIELHMPLTFSLRGKMNVHWDSHVPSVKMDVKTLFASQFTGWVGTICPFTEEYVLTGADEHSVINFPADFSIELNVQDQKLKIHAKVLPEVSEPVDILHFHVRPFIVYQKNWDLTPMTLSHNIKFISSQQKEQTVTKNFGDYLGLSLKGILKTESPFANMYSFTRKMRLYNMNPMNLIRFSWANTALNENEMPSIRKHEYKLRYDPSESHTREVEITVATGCAIKNIDSEVRYHAVRAEREGEAGVPFEVREVTDRSVHPRRQEKIRQTLERMEVQSGVGVTFLTTIALKGSRTRAFTYSLNLAGGAEGLKQKWSVTLESESTDKKVCINGMMHLPNSPMWRVKDVRATNWNYHFKNVIGFGHECTESQIKIEGTSKVSEEQKEWSRESPEAKELHKIEQRSGSAAEFSEQAEQVKLQASTVDEIDYRVEYQNVPRIVMQWNSRAIEMLKGYWWAYLKTTTPSSSHFHGESQSDTENVRIKIHPRSKVFDFTINRRSETIKFQGIRIPYPFTYFFPTSSIQGSRGMSIRNLAGRNAYPECRLHKDSLKTFSDKTIRVPNIHDQCFHLLAADCSENKRFGVMVRSLGRTPAQGNELKVYLGRTEILLTPGSSYSSYNKHMKVVVDGSEIPLVRDSGKDIKDKTGSRVATAYLTCDNSIILKSTTMNVQFDGEMIDIQLSPLFKSKTCGICGSVNGQIKDALVGPQGCVYSKPEILVASYRVEHGSESCEPLPREVEQELIRENEECATYKEIPTKVARSFEVQAGECTIHRHEIIEKSNELCFSKVPLTECGAQCRPAPEEGLLKKEVDFTCMEKNRMSYHYMEKIRNQQVLRELKTLPTTFSVQKKMPRNCVPVRGF</sequence>
<dbReference type="InterPro" id="IPR015255">
    <property type="entry name" value="Vitellinogen_open_b-sht"/>
</dbReference>
<evidence type="ECO:0000256" key="4">
    <source>
        <dbReference type="ARBA" id="ARBA00023180"/>
    </source>
</evidence>
<dbReference type="InterPro" id="IPR015819">
    <property type="entry name" value="Lipid_transp_b-sht_shell"/>
</dbReference>
<evidence type="ECO:0000313" key="10">
    <source>
        <dbReference type="EMBL" id="ACJ12892.1"/>
    </source>
</evidence>
<evidence type="ECO:0000256" key="3">
    <source>
        <dbReference type="ARBA" id="ARBA00023157"/>
    </source>
</evidence>
<reference evidence="10" key="2">
    <citation type="journal article" date="2009" name="Ann. N. Y. Acad. Sci.">
        <title>Cloning and expression of Vitellogenin 2 gene from the intertidal copepod Tigriopus japonicus.</title>
        <authorList>
            <person name="Hwang D.S."/>
            <person name="Lee K.W."/>
            <person name="Lee J.S."/>
        </authorList>
    </citation>
    <scope>NUCLEOTIDE SEQUENCE</scope>
</reference>
<dbReference type="PROSITE" id="PS51211">
    <property type="entry name" value="VITELLOGENIN"/>
    <property type="match status" value="1"/>
</dbReference>
<dbReference type="InterPro" id="IPR001846">
    <property type="entry name" value="VWF_type-D"/>
</dbReference>
<evidence type="ECO:0000259" key="9">
    <source>
        <dbReference type="PROSITE" id="PS51233"/>
    </source>
</evidence>
<keyword evidence="3" id="KW-1015">Disulfide bond</keyword>
<dbReference type="EMBL" id="EU831281">
    <property type="protein sequence ID" value="ACJ12892.1"/>
    <property type="molecule type" value="mRNA"/>
</dbReference>
<dbReference type="Pfam" id="PF09172">
    <property type="entry name" value="Vit_open_b-sht"/>
    <property type="match status" value="1"/>
</dbReference>
<dbReference type="Gene3D" id="2.30.230.10">
    <property type="entry name" value="Lipovitellin, beta-sheet shell regions, chain A"/>
    <property type="match status" value="1"/>
</dbReference>
<feature type="domain" description="VWFD" evidence="9">
    <location>
        <begin position="1481"/>
        <end position="1671"/>
    </location>
</feature>
<proteinExistence type="evidence at transcript level"/>
<evidence type="ECO:0000256" key="1">
    <source>
        <dbReference type="ARBA" id="ARBA00022729"/>
    </source>
</evidence>
<keyword evidence="4" id="KW-0325">Glycoprotein</keyword>
<dbReference type="InterPro" id="IPR001747">
    <property type="entry name" value="Vitellogenin_N"/>
</dbReference>
<dbReference type="SMART" id="SM00216">
    <property type="entry name" value="VWD"/>
    <property type="match status" value="1"/>
</dbReference>
<dbReference type="InterPro" id="IPR050733">
    <property type="entry name" value="Vitellogenin/Apolipophorin"/>
</dbReference>
<dbReference type="GO" id="GO:0005319">
    <property type="term" value="F:lipid transporter activity"/>
    <property type="evidence" value="ECO:0007669"/>
    <property type="project" value="InterPro"/>
</dbReference>
<evidence type="ECO:0000256" key="5">
    <source>
        <dbReference type="PROSITE-ProRule" id="PRU00557"/>
    </source>
</evidence>
<dbReference type="InterPro" id="IPR015816">
    <property type="entry name" value="Vitellinogen_b-sht_N"/>
</dbReference>
<dbReference type="PANTHER" id="PTHR23345:SF15">
    <property type="entry name" value="VITELLOGENIN 1-RELATED"/>
    <property type="match status" value="1"/>
</dbReference>
<evidence type="ECO:0000259" key="8">
    <source>
        <dbReference type="PROSITE" id="PS51211"/>
    </source>
</evidence>
<feature type="chain" id="PRO_5011977150" evidence="7">
    <location>
        <begin position="16"/>
        <end position="1800"/>
    </location>
</feature>
<dbReference type="Gene3D" id="1.25.10.20">
    <property type="entry name" value="Vitellinogen, superhelical"/>
    <property type="match status" value="1"/>
</dbReference>
<protein>
    <submittedName>
        <fullName evidence="10">Vitellogenin 2</fullName>
    </submittedName>
</protein>
<dbReference type="Gene3D" id="2.20.80.10">
    <property type="entry name" value="Lipovitellin-phosvitin complex, chain A, domain 4"/>
    <property type="match status" value="1"/>
</dbReference>
<reference evidence="10" key="1">
    <citation type="submission" date="2008-06" db="EMBL/GenBank/DDBJ databases">
        <authorList>
            <person name="Lee J.-S."/>
        </authorList>
    </citation>
    <scope>NUCLEOTIDE SEQUENCE</scope>
</reference>
<evidence type="ECO:0000256" key="2">
    <source>
        <dbReference type="ARBA" id="ARBA00022761"/>
    </source>
</evidence>
<feature type="compositionally biased region" description="Basic and acidic residues" evidence="6">
    <location>
        <begin position="1321"/>
        <end position="1343"/>
    </location>
</feature>
<comment type="caution">
    <text evidence="5">Lacks conserved residue(s) required for the propagation of feature annotation.</text>
</comment>
<organism evidence="10">
    <name type="scientific">Tigriopus japonicus</name>
    <name type="common">Copepod</name>
    <dbReference type="NCBI Taxonomy" id="158387"/>
    <lineage>
        <taxon>Eukaryota</taxon>
        <taxon>Metazoa</taxon>
        <taxon>Ecdysozoa</taxon>
        <taxon>Arthropoda</taxon>
        <taxon>Crustacea</taxon>
        <taxon>Multicrustacea</taxon>
        <taxon>Hexanauplia</taxon>
        <taxon>Copepoda</taxon>
        <taxon>Harpacticoida</taxon>
        <taxon>Harpacticidae</taxon>
        <taxon>Tigriopus</taxon>
    </lineage>
</organism>
<dbReference type="GO" id="GO:0045735">
    <property type="term" value="F:nutrient reservoir activity"/>
    <property type="evidence" value="ECO:0007669"/>
    <property type="project" value="UniProtKB-KW"/>
</dbReference>
<feature type="domain" description="Vitellogenin" evidence="8">
    <location>
        <begin position="30"/>
        <end position="791"/>
    </location>
</feature>
<dbReference type="Pfam" id="PF00094">
    <property type="entry name" value="VWD"/>
    <property type="match status" value="1"/>
</dbReference>
<dbReference type="InterPro" id="IPR011030">
    <property type="entry name" value="Lipovitellin_superhlx_dom"/>
</dbReference>
<evidence type="ECO:0000256" key="6">
    <source>
        <dbReference type="SAM" id="MobiDB-lite"/>
    </source>
</evidence>
<dbReference type="SMART" id="SM01169">
    <property type="entry name" value="DUF1943"/>
    <property type="match status" value="1"/>
</dbReference>
<evidence type="ECO:0000256" key="7">
    <source>
        <dbReference type="SAM" id="SignalP"/>
    </source>
</evidence>
<dbReference type="Pfam" id="PF01347">
    <property type="entry name" value="Vitellogenin_N"/>
    <property type="match status" value="1"/>
</dbReference>